<dbReference type="GO" id="GO:0005829">
    <property type="term" value="C:cytosol"/>
    <property type="evidence" value="ECO:0007669"/>
    <property type="project" value="TreeGrafter"/>
</dbReference>
<sequence length="251" mass="26796">MEILVLLKQTFDTEAKVTVKDGRIVEDDVTLVINPYDEYAVEEALRIREAVGGTVTVVSVGPARVDEALRRALAMGADEAVAIDPPAEADEYVVASLLGAWAKQKKFDLILAGNVSVDTGAGQTALRVAEALGLPHVAAALKVEIAGDTATVHRDAEGDTEVVTVPLPCLITAQQGLNEPRYPSVPGIMKAKRKPITRLSPADLGVDVAPKTAVTSVYQAEQNRLNKMITGTPEEQARELVRLLRSEAKVV</sequence>
<accession>A0A1Y2T8V7</accession>
<dbReference type="Pfam" id="PF01012">
    <property type="entry name" value="ETF"/>
    <property type="match status" value="1"/>
</dbReference>
<dbReference type="AlphaFoldDB" id="A0A1Y2T8V7"/>
<evidence type="ECO:0000256" key="6">
    <source>
        <dbReference type="ARBA" id="ARBA00025649"/>
    </source>
</evidence>
<feature type="domain" description="Electron transfer flavoprotein alpha/beta-subunit N-terminal" evidence="9">
    <location>
        <begin position="21"/>
        <end position="208"/>
    </location>
</feature>
<evidence type="ECO:0000259" key="9">
    <source>
        <dbReference type="SMART" id="SM00893"/>
    </source>
</evidence>
<dbReference type="EMBL" id="LWLV01000323">
    <property type="protein sequence ID" value="OTA41625.1"/>
    <property type="molecule type" value="Genomic_DNA"/>
</dbReference>
<dbReference type="InterPro" id="IPR012255">
    <property type="entry name" value="ETF_b"/>
</dbReference>
<evidence type="ECO:0000256" key="5">
    <source>
        <dbReference type="ARBA" id="ARBA00022982"/>
    </source>
</evidence>
<keyword evidence="5" id="KW-0249">Electron transport</keyword>
<dbReference type="Gene3D" id="3.40.50.620">
    <property type="entry name" value="HUPs"/>
    <property type="match status" value="1"/>
</dbReference>
<gene>
    <name evidence="10" type="ORF">A6D92_05080</name>
</gene>
<comment type="caution">
    <text evidence="10">The sequence shown here is derived from an EMBL/GenBank/DDBJ whole genome shotgun (WGS) entry which is preliminary data.</text>
</comment>
<reference evidence="11" key="1">
    <citation type="submission" date="2016-04" db="EMBL/GenBank/DDBJ databases">
        <authorList>
            <person name="Antunes L.P."/>
            <person name="Martins L.F."/>
            <person name="Pereira R.V."/>
            <person name="Thomas A.M."/>
            <person name="Barbosa D."/>
            <person name="Nascimento L."/>
            <person name="Silva G.M."/>
            <person name="Condomitti G.W."/>
            <person name="Digiampietri L.A."/>
            <person name="Lombardi K.C."/>
            <person name="Ramos P.L."/>
            <person name="Quaggio R.B."/>
            <person name="Oliveira J.C."/>
            <person name="Pascon R.C."/>
            <person name="Cruz J.B."/>
            <person name="Silva A.M."/>
            <person name="Setubal J.C."/>
        </authorList>
    </citation>
    <scope>NUCLEOTIDE SEQUENCE [LARGE SCALE GENOMIC DNA]</scope>
</reference>
<dbReference type="GO" id="GO:0009055">
    <property type="term" value="F:electron transfer activity"/>
    <property type="evidence" value="ECO:0007669"/>
    <property type="project" value="InterPro"/>
</dbReference>
<comment type="function">
    <text evidence="6">The electron transfer flavoprotein serves as a specific electron acceptor for other dehydrogenases. It transfers the electrons to the main respiratory chain via ETF-ubiquinone oxidoreductase (ETF dehydrogenase).</text>
</comment>
<comment type="cofactor">
    <cofactor evidence="8">
        <name>AMP</name>
        <dbReference type="ChEBI" id="CHEBI:456215"/>
    </cofactor>
</comment>
<dbReference type="CDD" id="cd01714">
    <property type="entry name" value="ETF_beta"/>
    <property type="match status" value="1"/>
</dbReference>
<dbReference type="SUPFAM" id="SSF52402">
    <property type="entry name" value="Adenine nucleotide alpha hydrolases-like"/>
    <property type="match status" value="1"/>
</dbReference>
<dbReference type="PROSITE" id="PS01065">
    <property type="entry name" value="ETF_BETA"/>
    <property type="match status" value="1"/>
</dbReference>
<dbReference type="PANTHER" id="PTHR21294">
    <property type="entry name" value="ELECTRON TRANSFER FLAVOPROTEIN BETA-SUBUNIT"/>
    <property type="match status" value="1"/>
</dbReference>
<organism evidence="10 11">
    <name type="scientific">Symbiobacterium thermophilum</name>
    <dbReference type="NCBI Taxonomy" id="2734"/>
    <lineage>
        <taxon>Bacteria</taxon>
        <taxon>Bacillati</taxon>
        <taxon>Bacillota</taxon>
        <taxon>Clostridia</taxon>
        <taxon>Eubacteriales</taxon>
        <taxon>Symbiobacteriaceae</taxon>
        <taxon>Symbiobacterium</taxon>
    </lineage>
</organism>
<evidence type="ECO:0000256" key="4">
    <source>
        <dbReference type="ARBA" id="ARBA00022448"/>
    </source>
</evidence>
<evidence type="ECO:0000313" key="11">
    <source>
        <dbReference type="Proteomes" id="UP000194267"/>
    </source>
</evidence>
<name>A0A1Y2T8V7_SYMTR</name>
<proteinExistence type="inferred from homology"/>
<evidence type="ECO:0000256" key="2">
    <source>
        <dbReference type="ARBA" id="ARBA00011355"/>
    </source>
</evidence>
<evidence type="ECO:0000256" key="8">
    <source>
        <dbReference type="ARBA" id="ARBA00049933"/>
    </source>
</evidence>
<protein>
    <recommendedName>
        <fullName evidence="3">Electron transfer flavoprotein subunit beta</fullName>
    </recommendedName>
    <alternativeName>
        <fullName evidence="7">Electron transfer flavoprotein small subunit</fullName>
    </alternativeName>
</protein>
<dbReference type="SMART" id="SM00893">
    <property type="entry name" value="ETF"/>
    <property type="match status" value="1"/>
</dbReference>
<keyword evidence="4" id="KW-0813">Transport</keyword>
<dbReference type="InterPro" id="IPR000049">
    <property type="entry name" value="ET-Flavoprotein_bsu_CS"/>
</dbReference>
<evidence type="ECO:0000256" key="1">
    <source>
        <dbReference type="ARBA" id="ARBA00007557"/>
    </source>
</evidence>
<dbReference type="InterPro" id="IPR014729">
    <property type="entry name" value="Rossmann-like_a/b/a_fold"/>
</dbReference>
<dbReference type="PIRSF" id="PIRSF000090">
    <property type="entry name" value="Beta-ETF"/>
    <property type="match status" value="1"/>
</dbReference>
<comment type="similarity">
    <text evidence="1">Belongs to the ETF beta-subunit/FixA family.</text>
</comment>
<dbReference type="InterPro" id="IPR014730">
    <property type="entry name" value="ETF_a/b_N"/>
</dbReference>
<dbReference type="PANTHER" id="PTHR21294:SF8">
    <property type="entry name" value="ELECTRON TRANSFER FLAVOPROTEIN SUBUNIT BETA"/>
    <property type="match status" value="1"/>
</dbReference>
<evidence type="ECO:0000313" key="10">
    <source>
        <dbReference type="EMBL" id="OTA41625.1"/>
    </source>
</evidence>
<evidence type="ECO:0000256" key="7">
    <source>
        <dbReference type="ARBA" id="ARBA00042002"/>
    </source>
</evidence>
<dbReference type="InterPro" id="IPR033948">
    <property type="entry name" value="ETF_beta_N"/>
</dbReference>
<comment type="subunit">
    <text evidence="2">Heterodimer of an alpha and a beta subunit.</text>
</comment>
<dbReference type="Proteomes" id="UP000194267">
    <property type="component" value="Unassembled WGS sequence"/>
</dbReference>
<evidence type="ECO:0000256" key="3">
    <source>
        <dbReference type="ARBA" id="ARBA00016797"/>
    </source>
</evidence>